<dbReference type="InterPro" id="IPR004046">
    <property type="entry name" value="GST_C"/>
</dbReference>
<comment type="similarity">
    <text evidence="1">Belongs to the GST superfamily.</text>
</comment>
<sequence>MSEPKPGLNSSRFQLFHFQLARSTRPLWMFLELKRLYEDSEGPFPSLSLHTFEVAEFRTHKPDWFLEINPNGKVPALVDREAVREAQSETPSSLTLWDGCAISLYLLDALDRDGRLAPRDPQYRAKLYQLCFYCSGTVDNLSASSSPIQRVMSDPLCGEQPAIVAQNQKAWKELCGPLLSEWLGEKTFMYGDEFSAVDVVVGCNLMWLHTKKDWVRNEFPSLYEYYKRLCDRKAFQEATHGRIDKTTGDLQAAGG</sequence>
<dbReference type="AlphaFoldDB" id="A0A0G4HMG9"/>
<dbReference type="InterPro" id="IPR036282">
    <property type="entry name" value="Glutathione-S-Trfase_C_sf"/>
</dbReference>
<reference evidence="4" key="1">
    <citation type="submission" date="2014-11" db="EMBL/GenBank/DDBJ databases">
        <authorList>
            <person name="Otto D Thomas"/>
            <person name="Naeem Raeece"/>
        </authorList>
    </citation>
    <scope>NUCLEOTIDE SEQUENCE</scope>
</reference>
<dbReference type="Gene3D" id="1.20.1050.10">
    <property type="match status" value="1"/>
</dbReference>
<dbReference type="PROSITE" id="PS50405">
    <property type="entry name" value="GST_CTER"/>
    <property type="match status" value="1"/>
</dbReference>
<evidence type="ECO:0000313" key="4">
    <source>
        <dbReference type="EMBL" id="CEM45388.1"/>
    </source>
</evidence>
<dbReference type="PROSITE" id="PS50404">
    <property type="entry name" value="GST_NTER"/>
    <property type="match status" value="1"/>
</dbReference>
<dbReference type="SUPFAM" id="SSF52833">
    <property type="entry name" value="Thioredoxin-like"/>
    <property type="match status" value="1"/>
</dbReference>
<evidence type="ECO:0000259" key="3">
    <source>
        <dbReference type="PROSITE" id="PS50405"/>
    </source>
</evidence>
<dbReference type="Pfam" id="PF13409">
    <property type="entry name" value="GST_N_2"/>
    <property type="match status" value="1"/>
</dbReference>
<dbReference type="VEuPathDB" id="CryptoDB:Cvel_7498"/>
<dbReference type="Pfam" id="PF00043">
    <property type="entry name" value="GST_C"/>
    <property type="match status" value="1"/>
</dbReference>
<dbReference type="Gene3D" id="3.40.30.10">
    <property type="entry name" value="Glutaredoxin"/>
    <property type="match status" value="1"/>
</dbReference>
<dbReference type="InterPro" id="IPR010987">
    <property type="entry name" value="Glutathione-S-Trfase_C-like"/>
</dbReference>
<dbReference type="SUPFAM" id="SSF47616">
    <property type="entry name" value="GST C-terminal domain-like"/>
    <property type="match status" value="1"/>
</dbReference>
<dbReference type="InterPro" id="IPR036249">
    <property type="entry name" value="Thioredoxin-like_sf"/>
</dbReference>
<organism evidence="4">
    <name type="scientific">Chromera velia CCMP2878</name>
    <dbReference type="NCBI Taxonomy" id="1169474"/>
    <lineage>
        <taxon>Eukaryota</taxon>
        <taxon>Sar</taxon>
        <taxon>Alveolata</taxon>
        <taxon>Colpodellida</taxon>
        <taxon>Chromeraceae</taxon>
        <taxon>Chromera</taxon>
    </lineage>
</organism>
<evidence type="ECO:0000259" key="2">
    <source>
        <dbReference type="PROSITE" id="PS50404"/>
    </source>
</evidence>
<gene>
    <name evidence="4" type="ORF">Cvel_7498</name>
</gene>
<proteinExistence type="inferred from homology"/>
<dbReference type="InterPro" id="IPR040079">
    <property type="entry name" value="Glutathione_S-Trfase"/>
</dbReference>
<protein>
    <recommendedName>
        <fullName evidence="5">GST C-terminal domain-containing protein</fullName>
    </recommendedName>
</protein>
<accession>A0A0G4HMG9</accession>
<dbReference type="CDD" id="cd00299">
    <property type="entry name" value="GST_C_family"/>
    <property type="match status" value="1"/>
</dbReference>
<dbReference type="SFLD" id="SFLDS00019">
    <property type="entry name" value="Glutathione_Transferase_(cytos"/>
    <property type="match status" value="1"/>
</dbReference>
<dbReference type="PANTHER" id="PTHR44051:SF8">
    <property type="entry name" value="GLUTATHIONE S-TRANSFERASE GSTA"/>
    <property type="match status" value="1"/>
</dbReference>
<feature type="domain" description="GST N-terminal" evidence="2">
    <location>
        <begin position="11"/>
        <end position="114"/>
    </location>
</feature>
<dbReference type="EMBL" id="CDMZ01003172">
    <property type="protein sequence ID" value="CEM45388.1"/>
    <property type="molecule type" value="Genomic_DNA"/>
</dbReference>
<dbReference type="InterPro" id="IPR004045">
    <property type="entry name" value="Glutathione_S-Trfase_N"/>
</dbReference>
<name>A0A0G4HMG9_9ALVE</name>
<dbReference type="SFLD" id="SFLDG00358">
    <property type="entry name" value="Main_(cytGST)"/>
    <property type="match status" value="1"/>
</dbReference>
<evidence type="ECO:0008006" key="5">
    <source>
        <dbReference type="Google" id="ProtNLM"/>
    </source>
</evidence>
<evidence type="ECO:0000256" key="1">
    <source>
        <dbReference type="ARBA" id="ARBA00007409"/>
    </source>
</evidence>
<dbReference type="PANTHER" id="PTHR44051">
    <property type="entry name" value="GLUTATHIONE S-TRANSFERASE-RELATED"/>
    <property type="match status" value="1"/>
</dbReference>
<feature type="domain" description="GST C-terminal" evidence="3">
    <location>
        <begin position="120"/>
        <end position="247"/>
    </location>
</feature>